<feature type="region of interest" description="Disordered" evidence="1">
    <location>
        <begin position="1"/>
        <end position="21"/>
    </location>
</feature>
<dbReference type="EMBL" id="JBBHLC010000003">
    <property type="protein sequence ID" value="MEJ5862050.1"/>
    <property type="molecule type" value="Genomic_DNA"/>
</dbReference>
<evidence type="ECO:0000313" key="3">
    <source>
        <dbReference type="Proteomes" id="UP001380290"/>
    </source>
</evidence>
<reference evidence="2 3" key="1">
    <citation type="submission" date="2024-02" db="EMBL/GenBank/DDBJ databases">
        <title>Identification of pathogenicity and growth-promoting function of Pseudomonas putida variant.</title>
        <authorList>
            <person name="Sun J."/>
        </authorList>
    </citation>
    <scope>NUCLEOTIDE SEQUENCE [LARGE SCALE GENOMIC DNA]</scope>
    <source>
        <strain evidence="2 3">A03</strain>
    </source>
</reference>
<comment type="caution">
    <text evidence="2">The sequence shown here is derived from an EMBL/GenBank/DDBJ whole genome shotgun (WGS) entry which is preliminary data.</text>
</comment>
<keyword evidence="3" id="KW-1185">Reference proteome</keyword>
<gene>
    <name evidence="2" type="ORF">V7S98_02310</name>
</gene>
<evidence type="ECO:0000256" key="1">
    <source>
        <dbReference type="SAM" id="MobiDB-lite"/>
    </source>
</evidence>
<accession>A0ABU8QN35</accession>
<sequence length="121" mass="13811">MAMDQAERDKRRREKAAKVKEEDLRLTVRPGTKQALAEIKTWASVEENGEAITLLIHRIHELGPEAARHFLSAPRHEISISDSVARKLERFHLSRELQTPILTLGDDPDDTDLILQAERVI</sequence>
<evidence type="ECO:0000313" key="2">
    <source>
        <dbReference type="EMBL" id="MEJ5862050.1"/>
    </source>
</evidence>
<organism evidence="2 3">
    <name type="scientific">Pseudomonas farsensis</name>
    <dbReference type="NCBI Taxonomy" id="2745492"/>
    <lineage>
        <taxon>Bacteria</taxon>
        <taxon>Pseudomonadati</taxon>
        <taxon>Pseudomonadota</taxon>
        <taxon>Gammaproteobacteria</taxon>
        <taxon>Pseudomonadales</taxon>
        <taxon>Pseudomonadaceae</taxon>
        <taxon>Pseudomonas</taxon>
    </lineage>
</organism>
<dbReference type="Proteomes" id="UP001380290">
    <property type="component" value="Unassembled WGS sequence"/>
</dbReference>
<name>A0ABU8QN35_9PSED</name>
<protein>
    <submittedName>
        <fullName evidence="2">Uncharacterized protein</fullName>
    </submittedName>
</protein>
<dbReference type="RefSeq" id="WP_339598142.1">
    <property type="nucleotide sequence ID" value="NZ_JBBHLC010000003.1"/>
</dbReference>
<proteinExistence type="predicted"/>